<evidence type="ECO:0000313" key="4">
    <source>
        <dbReference type="Proteomes" id="UP000034150"/>
    </source>
</evidence>
<dbReference type="Pfam" id="PF11259">
    <property type="entry name" value="DUF3060"/>
    <property type="match status" value="1"/>
</dbReference>
<dbReference type="AlphaFoldDB" id="A0A0M2K9M7"/>
<protein>
    <recommendedName>
        <fullName evidence="5">DUF3060 domain-containing protein</fullName>
    </recommendedName>
</protein>
<proteinExistence type="predicted"/>
<dbReference type="EMBL" id="LAUZ02000004">
    <property type="protein sequence ID" value="KKF03954.1"/>
    <property type="molecule type" value="Genomic_DNA"/>
</dbReference>
<keyword evidence="4" id="KW-1185">Reference proteome</keyword>
<dbReference type="Proteomes" id="UP000034150">
    <property type="component" value="Unassembled WGS sequence"/>
</dbReference>
<feature type="compositionally biased region" description="Basic and acidic residues" evidence="1">
    <location>
        <begin position="13"/>
        <end position="24"/>
    </location>
</feature>
<organism evidence="3 4">
    <name type="scientific">Mycolicibacterium obuense</name>
    <dbReference type="NCBI Taxonomy" id="1807"/>
    <lineage>
        <taxon>Bacteria</taxon>
        <taxon>Bacillati</taxon>
        <taxon>Actinomycetota</taxon>
        <taxon>Actinomycetes</taxon>
        <taxon>Mycobacteriales</taxon>
        <taxon>Mycobacteriaceae</taxon>
        <taxon>Mycolicibacterium</taxon>
    </lineage>
</organism>
<reference evidence="3 4" key="1">
    <citation type="journal article" date="2015" name="Genome Announc.">
        <title>Draft Genome Sequence of Mycobacterium obuense Strain UC1, Isolated from Patient Sputum.</title>
        <authorList>
            <person name="Greninger A.L."/>
            <person name="Cunningham G."/>
            <person name="Hsu E.D."/>
            <person name="Yu J.M."/>
            <person name="Chiu C.Y."/>
            <person name="Miller S."/>
        </authorList>
    </citation>
    <scope>NUCLEOTIDE SEQUENCE [LARGE SCALE GENOMIC DNA]</scope>
    <source>
        <strain evidence="3 4">UC1</strain>
    </source>
</reference>
<feature type="transmembrane region" description="Helical" evidence="2">
    <location>
        <begin position="77"/>
        <end position="101"/>
    </location>
</feature>
<evidence type="ECO:0000256" key="1">
    <source>
        <dbReference type="SAM" id="MobiDB-lite"/>
    </source>
</evidence>
<feature type="compositionally biased region" description="Pro residues" evidence="1">
    <location>
        <begin position="39"/>
        <end position="51"/>
    </location>
</feature>
<comment type="caution">
    <text evidence="3">The sequence shown here is derived from an EMBL/GenBank/DDBJ whole genome shotgun (WGS) entry which is preliminary data.</text>
</comment>
<dbReference type="InterPro" id="IPR021417">
    <property type="entry name" value="DUF3060"/>
</dbReference>
<name>A0A0M2K9M7_9MYCO</name>
<keyword evidence="2" id="KW-1133">Transmembrane helix</keyword>
<feature type="region of interest" description="Disordered" evidence="1">
    <location>
        <begin position="1"/>
        <end position="51"/>
    </location>
</feature>
<keyword evidence="2" id="KW-0812">Transmembrane</keyword>
<evidence type="ECO:0008006" key="5">
    <source>
        <dbReference type="Google" id="ProtNLM"/>
    </source>
</evidence>
<evidence type="ECO:0000313" key="3">
    <source>
        <dbReference type="EMBL" id="KKF03954.1"/>
    </source>
</evidence>
<evidence type="ECO:0000256" key="2">
    <source>
        <dbReference type="SAM" id="Phobius"/>
    </source>
</evidence>
<sequence>MCEHLPMEPTGDPEARIRDLERPLADQASAGELGGSTVPVPPYPYPAPPPDPYATSGYQSPYYSAPQQVVHKRSNPAVWLIPLIAGLVILGGIIGVVVYFVGGDSVPGRPNVSGGGGTVAGPSMPAVPGIGGGDQVLTVEAGGSLSIGGVDRTQTVICNQGTVSISGMNNTIEVQGSCAEVSVSGMENKLTVESAGSISVSGFDNRVTYRTGEPTTSQSGSGNVIERG</sequence>
<dbReference type="PATRIC" id="fig|1807.13.peg.612"/>
<dbReference type="STRING" id="1807.MOBUDSM44075_04566"/>
<accession>A0A0M2K9M7</accession>
<keyword evidence="2" id="KW-0472">Membrane</keyword>
<gene>
    <name evidence="3" type="ORF">WN67_00310</name>
</gene>